<reference evidence="2" key="1">
    <citation type="journal article" date="2014" name="Int. J. Syst. Evol. Microbiol.">
        <title>Complete genome of a new Firmicutes species belonging to the dominant human colonic microbiota ('Ruminococcus bicirculans') reveals two chromosomes and a selective capacity to utilize plant glucans.</title>
        <authorList>
            <consortium name="NISC Comparative Sequencing Program"/>
            <person name="Wegmann U."/>
            <person name="Louis P."/>
            <person name="Goesmann A."/>
            <person name="Henrissat B."/>
            <person name="Duncan S.H."/>
            <person name="Flint H.J."/>
        </authorList>
    </citation>
    <scope>NUCLEOTIDE SEQUENCE</scope>
    <source>
        <strain evidence="2">CECT 7703</strain>
    </source>
</reference>
<sequence length="94" mass="10540">MVGITLAYLFLLSVLLSAATLVAYAWDKAMAVRAGRRIPERQLHLLAALGGWPGALLAQRWLRHKNRKAGFQLVFWLSVLLNLSGWAGYYWLAS</sequence>
<evidence type="ECO:0000313" key="3">
    <source>
        <dbReference type="Proteomes" id="UP001180081"/>
    </source>
</evidence>
<keyword evidence="3" id="KW-1185">Reference proteome</keyword>
<proteinExistence type="predicted"/>
<name>A0ABT8B9D5_9NEIS</name>
<dbReference type="InterPro" id="IPR010718">
    <property type="entry name" value="DUF1294"/>
</dbReference>
<feature type="transmembrane region" description="Helical" evidence="1">
    <location>
        <begin position="6"/>
        <end position="26"/>
    </location>
</feature>
<accession>A0ABT8B9D5</accession>
<keyword evidence="1" id="KW-0472">Membrane</keyword>
<dbReference type="PIRSF" id="PIRSF002599">
    <property type="entry name" value="Cold_shock_A"/>
    <property type="match status" value="1"/>
</dbReference>
<feature type="transmembrane region" description="Helical" evidence="1">
    <location>
        <begin position="73"/>
        <end position="92"/>
    </location>
</feature>
<evidence type="ECO:0000256" key="1">
    <source>
        <dbReference type="SAM" id="Phobius"/>
    </source>
</evidence>
<gene>
    <name evidence="2" type="ORF">QWZ03_19000</name>
</gene>
<keyword evidence="1" id="KW-0812">Transmembrane</keyword>
<keyword evidence="1" id="KW-1133">Transmembrane helix</keyword>
<dbReference type="RefSeq" id="WP_290334196.1">
    <property type="nucleotide sequence ID" value="NZ_JAUFPU010000019.1"/>
</dbReference>
<comment type="caution">
    <text evidence="2">The sequence shown here is derived from an EMBL/GenBank/DDBJ whole genome shotgun (WGS) entry which is preliminary data.</text>
</comment>
<dbReference type="InterPro" id="IPR012156">
    <property type="entry name" value="Cold_shock_CspA"/>
</dbReference>
<organism evidence="2 3">
    <name type="scientific">Chitinimonas viridis</name>
    <dbReference type="NCBI Taxonomy" id="664880"/>
    <lineage>
        <taxon>Bacteria</taxon>
        <taxon>Pseudomonadati</taxon>
        <taxon>Pseudomonadota</taxon>
        <taxon>Betaproteobacteria</taxon>
        <taxon>Neisseriales</taxon>
        <taxon>Chitinibacteraceae</taxon>
        <taxon>Chitinimonas</taxon>
    </lineage>
</organism>
<dbReference type="EMBL" id="JAUFPU010000019">
    <property type="protein sequence ID" value="MDN3578858.1"/>
    <property type="molecule type" value="Genomic_DNA"/>
</dbReference>
<dbReference type="Pfam" id="PF06961">
    <property type="entry name" value="DUF1294"/>
    <property type="match status" value="1"/>
</dbReference>
<dbReference type="Proteomes" id="UP001180081">
    <property type="component" value="Unassembled WGS sequence"/>
</dbReference>
<protein>
    <submittedName>
        <fullName evidence="2">DUF1294 domain-containing protein</fullName>
    </submittedName>
</protein>
<evidence type="ECO:0000313" key="2">
    <source>
        <dbReference type="EMBL" id="MDN3578858.1"/>
    </source>
</evidence>
<reference evidence="2" key="2">
    <citation type="submission" date="2023-06" db="EMBL/GenBank/DDBJ databases">
        <authorList>
            <person name="Lucena T."/>
            <person name="Sun Q."/>
        </authorList>
    </citation>
    <scope>NUCLEOTIDE SEQUENCE</scope>
    <source>
        <strain evidence="2">CECT 7703</strain>
    </source>
</reference>